<dbReference type="InterPro" id="IPR036567">
    <property type="entry name" value="RHF-like"/>
</dbReference>
<evidence type="ECO:0000256" key="3">
    <source>
        <dbReference type="ARBA" id="ARBA00041148"/>
    </source>
</evidence>
<gene>
    <name evidence="4" type="primary">hpf</name>
    <name evidence="6" type="ORF">SAMN04488056_102378</name>
</gene>
<dbReference type="Gene3D" id="3.30.160.100">
    <property type="entry name" value="Ribosome hibernation promotion factor-like"/>
    <property type="match status" value="1"/>
</dbReference>
<comment type="subunit">
    <text evidence="4">Interacts with 100S ribosomes.</text>
</comment>
<dbReference type="InterPro" id="IPR032528">
    <property type="entry name" value="Ribosom_S30AE_C"/>
</dbReference>
<dbReference type="InterPro" id="IPR034694">
    <property type="entry name" value="HPF_long/plastid"/>
</dbReference>
<dbReference type="PANTHER" id="PTHR33231">
    <property type="entry name" value="30S RIBOSOMAL PROTEIN"/>
    <property type="match status" value="1"/>
</dbReference>
<dbReference type="GO" id="GO:0045900">
    <property type="term" value="P:negative regulation of translational elongation"/>
    <property type="evidence" value="ECO:0007669"/>
    <property type="project" value="TreeGrafter"/>
</dbReference>
<reference evidence="6 7" key="1">
    <citation type="submission" date="2016-10" db="EMBL/GenBank/DDBJ databases">
        <authorList>
            <person name="de Groot N.N."/>
        </authorList>
    </citation>
    <scope>NUCLEOTIDE SEQUENCE [LARGE SCALE GENOMIC DNA]</scope>
    <source>
        <strain evidence="6 7">CGMCC 1.9157</strain>
    </source>
</reference>
<dbReference type="Pfam" id="PF02482">
    <property type="entry name" value="Ribosomal_S30AE"/>
    <property type="match status" value="1"/>
</dbReference>
<dbReference type="PANTHER" id="PTHR33231:SF1">
    <property type="entry name" value="30S RIBOSOMAL PROTEIN"/>
    <property type="match status" value="1"/>
</dbReference>
<dbReference type="NCBIfam" id="TIGR00741">
    <property type="entry name" value="yfiA"/>
    <property type="match status" value="1"/>
</dbReference>
<name>A0A1I5CWC1_9HYPH</name>
<comment type="function">
    <text evidence="4">Required for dimerization of active 70S ribosomes into 100S ribosomes in stationary phase; 100S ribosomes are translationally inactive and sometimes present during exponential growth.</text>
</comment>
<dbReference type="Proteomes" id="UP000199236">
    <property type="component" value="Unassembled WGS sequence"/>
</dbReference>
<comment type="subunit">
    <text evidence="2">Associates exclusively with 100S ribosomes, which are dimers of 70S ribosomes.</text>
</comment>
<dbReference type="AlphaFoldDB" id="A0A1I5CWC1"/>
<feature type="domain" description="Sigma 54 modulation/S30EA ribosomal protein C-terminal" evidence="5">
    <location>
        <begin position="132"/>
        <end position="183"/>
    </location>
</feature>
<comment type="similarity">
    <text evidence="4">Belongs to the HPF/YfiA ribosome-associated protein family. Long HPF subfamily.</text>
</comment>
<dbReference type="Pfam" id="PF16321">
    <property type="entry name" value="Ribosom_S30AE_C"/>
    <property type="match status" value="1"/>
</dbReference>
<dbReference type="InterPro" id="IPR038416">
    <property type="entry name" value="Ribosom_S30AE_C_sf"/>
</dbReference>
<dbReference type="Gene3D" id="3.30.505.50">
    <property type="entry name" value="Sigma 54 modulation/S30EA ribosomal protein, C-terminal domain"/>
    <property type="match status" value="1"/>
</dbReference>
<keyword evidence="7" id="KW-1185">Reference proteome</keyword>
<dbReference type="EMBL" id="FOVR01000002">
    <property type="protein sequence ID" value="SFN91233.1"/>
    <property type="molecule type" value="Genomic_DNA"/>
</dbReference>
<evidence type="ECO:0000313" key="7">
    <source>
        <dbReference type="Proteomes" id="UP000199236"/>
    </source>
</evidence>
<keyword evidence="1 4" id="KW-0810">Translation regulation</keyword>
<organism evidence="6 7">
    <name type="scientific">Cohaesibacter marisflavi</name>
    <dbReference type="NCBI Taxonomy" id="655353"/>
    <lineage>
        <taxon>Bacteria</taxon>
        <taxon>Pseudomonadati</taxon>
        <taxon>Pseudomonadota</taxon>
        <taxon>Alphaproteobacteria</taxon>
        <taxon>Hyphomicrobiales</taxon>
        <taxon>Cohaesibacteraceae</taxon>
    </lineage>
</organism>
<protein>
    <recommendedName>
        <fullName evidence="3 4">Ribosome hibernation promoting factor</fullName>
        <shortName evidence="4">HPF</shortName>
    </recommendedName>
</protein>
<evidence type="ECO:0000256" key="2">
    <source>
        <dbReference type="ARBA" id="ARBA00038695"/>
    </source>
</evidence>
<sequence>MTLRVSGKQVDVGDSLRAYAEDRVAEAVEKYFDGGFGGQMTLEKEGIGFKSDLVIHLDTGMVMQASGSDVDAQKSFDNAVEHIDKRLRRYKRRLKSHRNDHHESPEGIEVAYGVLQNPAAQDEVPDDFTPVVIAESTSKPIRTMTVGDAVVALDLTGDPVVVFRNAGDDAINVVYKRTDGHIGWVSPSLAEK</sequence>
<dbReference type="SUPFAM" id="SSF69754">
    <property type="entry name" value="Ribosome binding protein Y (YfiA homologue)"/>
    <property type="match status" value="1"/>
</dbReference>
<accession>A0A1I5CWC1</accession>
<evidence type="ECO:0000313" key="6">
    <source>
        <dbReference type="EMBL" id="SFN91233.1"/>
    </source>
</evidence>
<keyword evidence="4" id="KW-0963">Cytoplasm</keyword>
<dbReference type="HAMAP" id="MF_00839">
    <property type="entry name" value="HPF"/>
    <property type="match status" value="1"/>
</dbReference>
<comment type="subcellular location">
    <subcellularLocation>
        <location evidence="4">Cytoplasm</location>
    </subcellularLocation>
</comment>
<evidence type="ECO:0000256" key="1">
    <source>
        <dbReference type="ARBA" id="ARBA00022845"/>
    </source>
</evidence>
<dbReference type="GO" id="GO:0043024">
    <property type="term" value="F:ribosomal small subunit binding"/>
    <property type="evidence" value="ECO:0007669"/>
    <property type="project" value="TreeGrafter"/>
</dbReference>
<evidence type="ECO:0000256" key="4">
    <source>
        <dbReference type="HAMAP-Rule" id="MF_00839"/>
    </source>
</evidence>
<proteinExistence type="inferred from homology"/>
<evidence type="ECO:0000259" key="5">
    <source>
        <dbReference type="Pfam" id="PF16321"/>
    </source>
</evidence>
<dbReference type="GO" id="GO:0022627">
    <property type="term" value="C:cytosolic small ribosomal subunit"/>
    <property type="evidence" value="ECO:0007669"/>
    <property type="project" value="TreeGrafter"/>
</dbReference>
<dbReference type="OrthoDB" id="9794975at2"/>
<dbReference type="InterPro" id="IPR003489">
    <property type="entry name" value="RHF/RaiA"/>
</dbReference>
<dbReference type="InterPro" id="IPR050574">
    <property type="entry name" value="HPF/YfiA_ribosome-assoc"/>
</dbReference>
<dbReference type="RefSeq" id="WP_090069757.1">
    <property type="nucleotide sequence ID" value="NZ_FOVR01000002.1"/>
</dbReference>
<dbReference type="STRING" id="655353.SAMN04488056_102378"/>